<feature type="region of interest" description="Disordered" evidence="4">
    <location>
        <begin position="32"/>
        <end position="78"/>
    </location>
</feature>
<evidence type="ECO:0000256" key="4">
    <source>
        <dbReference type="SAM" id="MobiDB-lite"/>
    </source>
</evidence>
<evidence type="ECO:0000256" key="3">
    <source>
        <dbReference type="PROSITE-ProRule" id="PRU01191"/>
    </source>
</evidence>
<sequence length="776" mass="84091">MIGMQYNTNLQAKGVLEVGCFASSISSSEAKCKKDGNFTSNEPISVLDTRSPSPSTSTSTLSSSFGGTNGGGNSENTANLVVGSHKNTLKGGGAVAVPPLEPIAATTSVAKEIGGGDLKEEWVTELSAGLELSQGRPERFNLGLEDWESILSESTGQDQSLSRWISGDIEDPSSSLKQLLQGGNSNEIEGNVGFGGTLDQSSGFEALAAVGNVLPTLSSSPLGFSGSGISVNGSNNGKFSLVPSSVNLNNNNGNSQNLNFLSPANNILCVPNGLNVAHQQQLQFANTTEQKSQNFMPQVMISTPQFYNAPNVNLLNSLLSCANQDQPQAKRQNLGILNPISSSQVPKVPLLDPDPNFLLRRQEEVQLGLGQQLNLLSSSNTQQKPFIVPKQEVAEGNGNPLVVARHQQLQQQVYDQLYKATELILAGNFSHAQGILARLNHQLSPAVKPFQRAAFYFKEALQLLLLMPNRATSPSLRNPTPLDGIFKMGAYKMLSEVSPLIQFMNFTSNQALLEALDDADHIHIIDFDIGCGAQWSSFMQELPRRNRGATSLKITAFASPSIYHSVEISLIHESLTHFANDLGIIFELEVVNFDSFDPSAHSASSFRSSGSGTIAVNFPIWSISSQSTILPSLLCFIKQLSPKIVVMLDRGCEKFELPPSHHLLNALQYYELFLDSIDAASMASDASNKIERFLIQPRIESIVFGRLQSPNQIPPWANLFASAGFSSFPISNFAETQAECVVKRSPVSGFHVEKRQASLVLYWQRRELLSASVWKC</sequence>
<feature type="region of interest" description="SAW" evidence="3">
    <location>
        <begin position="704"/>
        <end position="775"/>
    </location>
</feature>
<evidence type="ECO:0000256" key="1">
    <source>
        <dbReference type="ARBA" id="ARBA00023015"/>
    </source>
</evidence>
<comment type="caution">
    <text evidence="3">Lacks conserved residue(s) required for the propagation of feature annotation.</text>
</comment>
<dbReference type="InterPro" id="IPR005202">
    <property type="entry name" value="TF_GRAS"/>
</dbReference>
<evidence type="ECO:0000313" key="6">
    <source>
        <dbReference type="Proteomes" id="UP001630127"/>
    </source>
</evidence>
<feature type="short sequence motif" description="VHIID" evidence="3">
    <location>
        <begin position="522"/>
        <end position="526"/>
    </location>
</feature>
<dbReference type="EMBL" id="JBJUIK010000016">
    <property type="protein sequence ID" value="KAL3499556.1"/>
    <property type="molecule type" value="Genomic_DNA"/>
</dbReference>
<reference evidence="5 6" key="1">
    <citation type="submission" date="2024-11" db="EMBL/GenBank/DDBJ databases">
        <title>A near-complete genome assembly of Cinchona calisaya.</title>
        <authorList>
            <person name="Lian D.C."/>
            <person name="Zhao X.W."/>
            <person name="Wei L."/>
        </authorList>
    </citation>
    <scope>NUCLEOTIDE SEQUENCE [LARGE SCALE GENOMIC DNA]</scope>
    <source>
        <tissue evidence="5">Nenye</tissue>
    </source>
</reference>
<keyword evidence="1" id="KW-0805">Transcription regulation</keyword>
<comment type="similarity">
    <text evidence="3">Belongs to the GRAS family.</text>
</comment>
<dbReference type="Proteomes" id="UP001630127">
    <property type="component" value="Unassembled WGS sequence"/>
</dbReference>
<dbReference type="PROSITE" id="PS50985">
    <property type="entry name" value="GRAS"/>
    <property type="match status" value="1"/>
</dbReference>
<evidence type="ECO:0000313" key="5">
    <source>
        <dbReference type="EMBL" id="KAL3499556.1"/>
    </source>
</evidence>
<feature type="compositionally biased region" description="Low complexity" evidence="4">
    <location>
        <begin position="51"/>
        <end position="66"/>
    </location>
</feature>
<feature type="region of interest" description="VHIID" evidence="3">
    <location>
        <begin position="491"/>
        <end position="556"/>
    </location>
</feature>
<organism evidence="5 6">
    <name type="scientific">Cinchona calisaya</name>
    <dbReference type="NCBI Taxonomy" id="153742"/>
    <lineage>
        <taxon>Eukaryota</taxon>
        <taxon>Viridiplantae</taxon>
        <taxon>Streptophyta</taxon>
        <taxon>Embryophyta</taxon>
        <taxon>Tracheophyta</taxon>
        <taxon>Spermatophyta</taxon>
        <taxon>Magnoliopsida</taxon>
        <taxon>eudicotyledons</taxon>
        <taxon>Gunneridae</taxon>
        <taxon>Pentapetalae</taxon>
        <taxon>asterids</taxon>
        <taxon>lamiids</taxon>
        <taxon>Gentianales</taxon>
        <taxon>Rubiaceae</taxon>
        <taxon>Cinchonoideae</taxon>
        <taxon>Cinchoneae</taxon>
        <taxon>Cinchona</taxon>
    </lineage>
</organism>
<gene>
    <name evidence="5" type="ORF">ACH5RR_038649</name>
</gene>
<keyword evidence="2" id="KW-0804">Transcription</keyword>
<dbReference type="PANTHER" id="PTHR31636">
    <property type="entry name" value="OSJNBA0084A10.13 PROTEIN-RELATED"/>
    <property type="match status" value="1"/>
</dbReference>
<comment type="caution">
    <text evidence="5">The sequence shown here is derived from an EMBL/GenBank/DDBJ whole genome shotgun (WGS) entry which is preliminary data.</text>
</comment>
<proteinExistence type="inferred from homology"/>
<protein>
    <submittedName>
        <fullName evidence="5">Uncharacterized protein</fullName>
    </submittedName>
</protein>
<name>A0ABD2XYF7_9GENT</name>
<keyword evidence="6" id="KW-1185">Reference proteome</keyword>
<evidence type="ECO:0000256" key="2">
    <source>
        <dbReference type="ARBA" id="ARBA00023163"/>
    </source>
</evidence>
<dbReference type="AlphaFoldDB" id="A0ABD2XYF7"/>
<accession>A0ABD2XYF7</accession>
<dbReference type="Pfam" id="PF03514">
    <property type="entry name" value="GRAS"/>
    <property type="match status" value="1"/>
</dbReference>